<proteinExistence type="predicted"/>
<dbReference type="AlphaFoldDB" id="A0A8H7VS72"/>
<sequence>MLRKNFEDIFAADSRPVSGASYKVKMLYGCDRRSFAKILDTRQRRYVEGYWNFDRNCRSWYRRSNRSTLFAFRLLAKLLAFLIESLSKKIDTVKAALSSNSKCEMIPQHLLHEWNRFGDLM</sequence>
<evidence type="ECO:0000313" key="2">
    <source>
        <dbReference type="Proteomes" id="UP000613177"/>
    </source>
</evidence>
<gene>
    <name evidence="1" type="ORF">INT48_004943</name>
</gene>
<reference evidence="1" key="1">
    <citation type="submission" date="2021-01" db="EMBL/GenBank/DDBJ databases">
        <title>Metabolic potential, ecology and presence of endohyphal bacteria is reflected in genomic diversity of Mucoromycotina.</title>
        <authorList>
            <person name="Muszewska A."/>
            <person name="Okrasinska A."/>
            <person name="Steczkiewicz K."/>
            <person name="Drgas O."/>
            <person name="Orlowska M."/>
            <person name="Perlinska-Lenart U."/>
            <person name="Aleksandrzak-Piekarczyk T."/>
            <person name="Szatraj K."/>
            <person name="Zielenkiewicz U."/>
            <person name="Pilsyk S."/>
            <person name="Malc E."/>
            <person name="Mieczkowski P."/>
            <person name="Kruszewska J.S."/>
            <person name="Biernat P."/>
            <person name="Pawlowska J."/>
        </authorList>
    </citation>
    <scope>NUCLEOTIDE SEQUENCE</scope>
    <source>
        <strain evidence="1">WA0000018081</strain>
    </source>
</reference>
<evidence type="ECO:0000313" key="1">
    <source>
        <dbReference type="EMBL" id="KAG2229432.1"/>
    </source>
</evidence>
<comment type="caution">
    <text evidence="1">The sequence shown here is derived from an EMBL/GenBank/DDBJ whole genome shotgun (WGS) entry which is preliminary data.</text>
</comment>
<keyword evidence="2" id="KW-1185">Reference proteome</keyword>
<accession>A0A8H7VS72</accession>
<name>A0A8H7VS72_9FUNG</name>
<dbReference type="Proteomes" id="UP000613177">
    <property type="component" value="Unassembled WGS sequence"/>
</dbReference>
<dbReference type="EMBL" id="JAEPRE010000275">
    <property type="protein sequence ID" value="KAG2229432.1"/>
    <property type="molecule type" value="Genomic_DNA"/>
</dbReference>
<protein>
    <submittedName>
        <fullName evidence="1">Uncharacterized protein</fullName>
    </submittedName>
</protein>
<organism evidence="1 2">
    <name type="scientific">Thamnidium elegans</name>
    <dbReference type="NCBI Taxonomy" id="101142"/>
    <lineage>
        <taxon>Eukaryota</taxon>
        <taxon>Fungi</taxon>
        <taxon>Fungi incertae sedis</taxon>
        <taxon>Mucoromycota</taxon>
        <taxon>Mucoromycotina</taxon>
        <taxon>Mucoromycetes</taxon>
        <taxon>Mucorales</taxon>
        <taxon>Mucorineae</taxon>
        <taxon>Mucoraceae</taxon>
        <taxon>Thamnidium</taxon>
    </lineage>
</organism>